<keyword evidence="2" id="KW-1185">Reference proteome</keyword>
<proteinExistence type="predicted"/>
<sequence length="190" mass="22099">MAYINFKEIDNSNVNIECTSSSNLEDYTLETFSCEEFLQHLISKGIVPVDESEAGRPHTLNTVIELYELCKNNPGDVQVMTDANINQIIACRENADDNQFKFTGYKLLELRYYDCEPESQIINFKYPYTESKQYDCNFNVKMFINNPIFFNTVIRLLYEYSGPILIYDYWRPVGMELLGTVEGIEQIARV</sequence>
<dbReference type="RefSeq" id="WP_094233298.1">
    <property type="nucleotide sequence ID" value="NZ_CP016199.1"/>
</dbReference>
<organism evidence="1 2">
    <name type="scientific">Mogibacterium pumilum</name>
    <dbReference type="NCBI Taxonomy" id="86332"/>
    <lineage>
        <taxon>Bacteria</taxon>
        <taxon>Bacillati</taxon>
        <taxon>Bacillota</taxon>
        <taxon>Clostridia</taxon>
        <taxon>Peptostreptococcales</taxon>
        <taxon>Anaerovoracaceae</taxon>
        <taxon>Mogibacterium</taxon>
    </lineage>
</organism>
<evidence type="ECO:0000313" key="2">
    <source>
        <dbReference type="Proteomes" id="UP000214689"/>
    </source>
</evidence>
<dbReference type="OrthoDB" id="2080560at2"/>
<evidence type="ECO:0000313" key="1">
    <source>
        <dbReference type="EMBL" id="ASS37085.1"/>
    </source>
</evidence>
<name>A0A223AQ55_9FIRM</name>
<dbReference type="EMBL" id="CP016199">
    <property type="protein sequence ID" value="ASS37085.1"/>
    <property type="molecule type" value="Genomic_DNA"/>
</dbReference>
<dbReference type="Proteomes" id="UP000214689">
    <property type="component" value="Chromosome"/>
</dbReference>
<protein>
    <submittedName>
        <fullName evidence="1">Uncharacterized protein</fullName>
    </submittedName>
</protein>
<reference evidence="2" key="1">
    <citation type="submission" date="2016-05" db="EMBL/GenBank/DDBJ databases">
        <authorList>
            <person name="Holder M.E."/>
            <person name="Ajami N.J."/>
            <person name="Petrosino J.F."/>
        </authorList>
    </citation>
    <scope>NUCLEOTIDE SEQUENCE [LARGE SCALE GENOMIC DNA]</scope>
    <source>
        <strain evidence="2">ATCC 700696</strain>
    </source>
</reference>
<gene>
    <name evidence="1" type="ORF">AXF17_00390</name>
</gene>
<accession>A0A223AQ55</accession>
<dbReference type="AlphaFoldDB" id="A0A223AQ55"/>